<evidence type="ECO:0000259" key="1">
    <source>
        <dbReference type="Pfam" id="PF01048"/>
    </source>
</evidence>
<dbReference type="EMBL" id="DXCC01000028">
    <property type="protein sequence ID" value="HIZ15716.1"/>
    <property type="molecule type" value="Genomic_DNA"/>
</dbReference>
<sequence>MPTAAPHIVVLIPTWIEARPFVLAHGDTVEVFRCGVGSLACAEATIRTIRRRRPDRLVLAGIAGARDRALPLCRSLLVEQENLAALGSLRDGGFHPLAAHDTPERNGYRCSLPDGAPFRSVVSDTVETAGTPYRSPLSSAAIENMEGAGFFAVCRTFGVPFTELRCLSNYVGDPFAQWRLGEATERLAADLVRLLEWLHTTPSATEQSTNHP</sequence>
<dbReference type="Pfam" id="PF01048">
    <property type="entry name" value="PNP_UDP_1"/>
    <property type="match status" value="1"/>
</dbReference>
<dbReference type="InterPro" id="IPR000845">
    <property type="entry name" value="Nucleoside_phosphorylase_d"/>
</dbReference>
<dbReference type="Proteomes" id="UP000824014">
    <property type="component" value="Unassembled WGS sequence"/>
</dbReference>
<reference evidence="2" key="1">
    <citation type="journal article" date="2021" name="PeerJ">
        <title>Extensive microbial diversity within the chicken gut microbiome revealed by metagenomics and culture.</title>
        <authorList>
            <person name="Gilroy R."/>
            <person name="Ravi A."/>
            <person name="Getino M."/>
            <person name="Pursley I."/>
            <person name="Horton D.L."/>
            <person name="Alikhan N.F."/>
            <person name="Baker D."/>
            <person name="Gharbi K."/>
            <person name="Hall N."/>
            <person name="Watson M."/>
            <person name="Adriaenssens E.M."/>
            <person name="Foster-Nyarko E."/>
            <person name="Jarju S."/>
            <person name="Secka A."/>
            <person name="Antonio M."/>
            <person name="Oren A."/>
            <person name="Chaudhuri R.R."/>
            <person name="La Ragione R."/>
            <person name="Hildebrand F."/>
            <person name="Pallen M.J."/>
        </authorList>
    </citation>
    <scope>NUCLEOTIDE SEQUENCE</scope>
    <source>
        <strain evidence="2">ChiHjej11B10-19426</strain>
    </source>
</reference>
<gene>
    <name evidence="2" type="ORF">H9816_07405</name>
</gene>
<dbReference type="GO" id="GO:0003824">
    <property type="term" value="F:catalytic activity"/>
    <property type="evidence" value="ECO:0007669"/>
    <property type="project" value="InterPro"/>
</dbReference>
<protein>
    <recommendedName>
        <fullName evidence="1">Nucleoside phosphorylase domain-containing protein</fullName>
    </recommendedName>
</protein>
<comment type="caution">
    <text evidence="2">The sequence shown here is derived from an EMBL/GenBank/DDBJ whole genome shotgun (WGS) entry which is preliminary data.</text>
</comment>
<organism evidence="2 3">
    <name type="scientific">Candidatus Tidjanibacter faecipullorum</name>
    <dbReference type="NCBI Taxonomy" id="2838766"/>
    <lineage>
        <taxon>Bacteria</taxon>
        <taxon>Pseudomonadati</taxon>
        <taxon>Bacteroidota</taxon>
        <taxon>Bacteroidia</taxon>
        <taxon>Bacteroidales</taxon>
        <taxon>Rikenellaceae</taxon>
        <taxon>Tidjanibacter</taxon>
    </lineage>
</organism>
<evidence type="ECO:0000313" key="3">
    <source>
        <dbReference type="Proteomes" id="UP000824014"/>
    </source>
</evidence>
<reference evidence="2" key="2">
    <citation type="submission" date="2021-04" db="EMBL/GenBank/DDBJ databases">
        <authorList>
            <person name="Gilroy R."/>
        </authorList>
    </citation>
    <scope>NUCLEOTIDE SEQUENCE</scope>
    <source>
        <strain evidence="2">ChiHjej11B10-19426</strain>
    </source>
</reference>
<dbReference type="GO" id="GO:0009116">
    <property type="term" value="P:nucleoside metabolic process"/>
    <property type="evidence" value="ECO:0007669"/>
    <property type="project" value="InterPro"/>
</dbReference>
<name>A0A9D2DEX4_9BACT</name>
<proteinExistence type="predicted"/>
<dbReference type="Gene3D" id="3.40.50.1580">
    <property type="entry name" value="Nucleoside phosphorylase domain"/>
    <property type="match status" value="1"/>
</dbReference>
<dbReference type="SUPFAM" id="SSF53167">
    <property type="entry name" value="Purine and uridine phosphorylases"/>
    <property type="match status" value="1"/>
</dbReference>
<accession>A0A9D2DEX4</accession>
<feature type="domain" description="Nucleoside phosphorylase" evidence="1">
    <location>
        <begin position="140"/>
        <end position="195"/>
    </location>
</feature>
<dbReference type="AlphaFoldDB" id="A0A9D2DEX4"/>
<dbReference type="InterPro" id="IPR035994">
    <property type="entry name" value="Nucleoside_phosphorylase_sf"/>
</dbReference>
<evidence type="ECO:0000313" key="2">
    <source>
        <dbReference type="EMBL" id="HIZ15716.1"/>
    </source>
</evidence>